<sequence>MITLHDDGTVDVPRHDFQFVLLKYAEIVKHSGHSITVNVNEDEGIAKMTCNTCQSDLLEVEVEGTITKWSKDGEIIKRWREQVN</sequence>
<dbReference type="Proteomes" id="UP000238916">
    <property type="component" value="Unassembled WGS sequence"/>
</dbReference>
<evidence type="ECO:0000313" key="1">
    <source>
        <dbReference type="EMBL" id="SPF55757.1"/>
    </source>
</evidence>
<organism evidence="1 2">
    <name type="scientific">Candidatus Desulfosporosinus infrequens</name>
    <dbReference type="NCBI Taxonomy" id="2043169"/>
    <lineage>
        <taxon>Bacteria</taxon>
        <taxon>Bacillati</taxon>
        <taxon>Bacillota</taxon>
        <taxon>Clostridia</taxon>
        <taxon>Eubacteriales</taxon>
        <taxon>Desulfitobacteriaceae</taxon>
        <taxon>Desulfosporosinus</taxon>
    </lineage>
</organism>
<accession>A0A2U3LUZ1</accession>
<dbReference type="EMBL" id="OMOF01000843">
    <property type="protein sequence ID" value="SPF55757.1"/>
    <property type="molecule type" value="Genomic_DNA"/>
</dbReference>
<proteinExistence type="predicted"/>
<evidence type="ECO:0000313" key="2">
    <source>
        <dbReference type="Proteomes" id="UP000238916"/>
    </source>
</evidence>
<gene>
    <name evidence="1" type="ORF">SBF1_8580002</name>
</gene>
<dbReference type="AlphaFoldDB" id="A0A2U3LUZ1"/>
<name>A0A2U3LUZ1_9FIRM</name>
<reference evidence="2" key="1">
    <citation type="submission" date="2018-02" db="EMBL/GenBank/DDBJ databases">
        <authorList>
            <person name="Hausmann B."/>
        </authorList>
    </citation>
    <scope>NUCLEOTIDE SEQUENCE [LARGE SCALE GENOMIC DNA]</scope>
    <source>
        <strain evidence="2">Peat soil MAG SbF1</strain>
    </source>
</reference>
<protein>
    <submittedName>
        <fullName evidence="1">Uncharacterized protein</fullName>
    </submittedName>
</protein>